<name>A0ABY5BS81_9LACO</name>
<comment type="subcellular location">
    <subcellularLocation>
        <location evidence="1">Cytoplasm</location>
    </subcellularLocation>
</comment>
<dbReference type="Proteomes" id="UP001057025">
    <property type="component" value="Chromosome"/>
</dbReference>
<dbReference type="Pfam" id="PF05103">
    <property type="entry name" value="DivIVA"/>
    <property type="match status" value="1"/>
</dbReference>
<evidence type="ECO:0000256" key="3">
    <source>
        <dbReference type="ARBA" id="ARBA00022618"/>
    </source>
</evidence>
<evidence type="ECO:0000313" key="8">
    <source>
        <dbReference type="EMBL" id="USS87515.1"/>
    </source>
</evidence>
<organism evidence="8 9">
    <name type="scientific">Fructilactobacillus hinvesii</name>
    <dbReference type="NCBI Taxonomy" id="2940300"/>
    <lineage>
        <taxon>Bacteria</taxon>
        <taxon>Bacillati</taxon>
        <taxon>Bacillota</taxon>
        <taxon>Bacilli</taxon>
        <taxon>Lactobacillales</taxon>
        <taxon>Lactobacillaceae</taxon>
        <taxon>Fructilactobacillus</taxon>
    </lineage>
</organism>
<dbReference type="InterPro" id="IPR019933">
    <property type="entry name" value="DivIVA_domain"/>
</dbReference>
<evidence type="ECO:0000256" key="2">
    <source>
        <dbReference type="ARBA" id="ARBA00022490"/>
    </source>
</evidence>
<sequence length="119" mass="13371">MDNVNFTPKDILQKEFRQKMRGYDQTDVDSFLDDIIKDYETFQTELNEKDQQIAQLTAENNQLKAKANVAAQQPQAQPTPGVQAQPSVGEPGTSDVTTMDILKRLSNLEQHVFGDGTQN</sequence>
<keyword evidence="3 8" id="KW-0132">Cell division</keyword>
<dbReference type="RefSeq" id="WP_252796813.1">
    <property type="nucleotide sequence ID" value="NZ_CP097118.1"/>
</dbReference>
<feature type="compositionally biased region" description="Low complexity" evidence="7">
    <location>
        <begin position="65"/>
        <end position="86"/>
    </location>
</feature>
<dbReference type="EMBL" id="CP097118">
    <property type="protein sequence ID" value="USS87515.1"/>
    <property type="molecule type" value="Genomic_DNA"/>
</dbReference>
<gene>
    <name evidence="8" type="primary">gpsB</name>
    <name evidence="8" type="ORF">M3M39_05175</name>
</gene>
<dbReference type="PIRSF" id="PIRSF029938">
    <property type="entry name" value="UCP029938"/>
    <property type="match status" value="1"/>
</dbReference>
<evidence type="ECO:0000313" key="9">
    <source>
        <dbReference type="Proteomes" id="UP001057025"/>
    </source>
</evidence>
<evidence type="ECO:0000256" key="4">
    <source>
        <dbReference type="ARBA" id="ARBA00022960"/>
    </source>
</evidence>
<proteinExistence type="predicted"/>
<evidence type="ECO:0000256" key="5">
    <source>
        <dbReference type="ARBA" id="ARBA00023054"/>
    </source>
</evidence>
<dbReference type="InterPro" id="IPR011229">
    <property type="entry name" value="Cell_cycle_GpsB"/>
</dbReference>
<evidence type="ECO:0000256" key="6">
    <source>
        <dbReference type="ARBA" id="ARBA00023306"/>
    </source>
</evidence>
<keyword evidence="6" id="KW-0131">Cell cycle</keyword>
<dbReference type="InterPro" id="IPR007793">
    <property type="entry name" value="DivIVA_fam"/>
</dbReference>
<evidence type="ECO:0000256" key="7">
    <source>
        <dbReference type="SAM" id="MobiDB-lite"/>
    </source>
</evidence>
<dbReference type="PANTHER" id="PTHR35794">
    <property type="entry name" value="CELL DIVISION PROTEIN DIVIVA"/>
    <property type="match status" value="1"/>
</dbReference>
<keyword evidence="2" id="KW-0963">Cytoplasm</keyword>
<accession>A0ABY5BS81</accession>
<keyword evidence="5" id="KW-0175">Coiled coil</keyword>
<dbReference type="NCBIfam" id="NF010725">
    <property type="entry name" value="PRK14127.1"/>
    <property type="match status" value="1"/>
</dbReference>
<dbReference type="GO" id="GO:0051301">
    <property type="term" value="P:cell division"/>
    <property type="evidence" value="ECO:0007669"/>
    <property type="project" value="UniProtKB-KW"/>
</dbReference>
<reference evidence="8" key="1">
    <citation type="submission" date="2022-05" db="EMBL/GenBank/DDBJ databases">
        <authorList>
            <person name="Oliphant S.A."/>
            <person name="Watson-Haigh N.S."/>
            <person name="Sumby K.M."/>
            <person name="Gardner J.M."/>
            <person name="Jiranek V."/>
        </authorList>
    </citation>
    <scope>NUCLEOTIDE SEQUENCE</scope>
    <source>
        <strain evidence="8">KI11_C11</strain>
    </source>
</reference>
<protein>
    <submittedName>
        <fullName evidence="8">Cell division regulator GpsB</fullName>
    </submittedName>
</protein>
<keyword evidence="4" id="KW-0133">Cell shape</keyword>
<keyword evidence="9" id="KW-1185">Reference proteome</keyword>
<dbReference type="PANTHER" id="PTHR35794:SF1">
    <property type="entry name" value="CELL CYCLE PROTEIN GPSB"/>
    <property type="match status" value="1"/>
</dbReference>
<evidence type="ECO:0000256" key="1">
    <source>
        <dbReference type="ARBA" id="ARBA00004496"/>
    </source>
</evidence>
<dbReference type="NCBIfam" id="TIGR03544">
    <property type="entry name" value="DivI1A_domain"/>
    <property type="match status" value="1"/>
</dbReference>
<feature type="region of interest" description="Disordered" evidence="7">
    <location>
        <begin position="65"/>
        <end position="98"/>
    </location>
</feature>
<dbReference type="Gene3D" id="6.10.250.660">
    <property type="match status" value="1"/>
</dbReference>